<dbReference type="AlphaFoldDB" id="A0A8I2B4I1"/>
<dbReference type="Proteomes" id="UP000664658">
    <property type="component" value="Unassembled WGS sequence"/>
</dbReference>
<organism evidence="1 2">
    <name type="scientific">Plesiomonas shigelloides</name>
    <name type="common">Aeromonas shigelloides</name>
    <dbReference type="NCBI Taxonomy" id="703"/>
    <lineage>
        <taxon>Bacteria</taxon>
        <taxon>Pseudomonadati</taxon>
        <taxon>Pseudomonadota</taxon>
        <taxon>Gammaproteobacteria</taxon>
        <taxon>Enterobacterales</taxon>
        <taxon>Enterobacteriaceae</taxon>
        <taxon>Plesiomonas</taxon>
    </lineage>
</organism>
<sequence length="125" mass="13829">MKRIALLMAFSQRCWASQCISYANPEFSGTLYSQTFALEDAESSETVLLLKLPQAVCVSGGDDEMEYQPDADGIQRIQLSLAEFSDDEKLRQQSMGKTLTCVGELTSAYNGHHHVEMVLGNATCR</sequence>
<gene>
    <name evidence="1" type="ORF">J2R62_01625</name>
</gene>
<proteinExistence type="predicted"/>
<evidence type="ECO:0000313" key="2">
    <source>
        <dbReference type="Proteomes" id="UP000664658"/>
    </source>
</evidence>
<dbReference type="RefSeq" id="WP_207541517.1">
    <property type="nucleotide sequence ID" value="NZ_JAFNAA010000002.1"/>
</dbReference>
<reference evidence="1" key="1">
    <citation type="submission" date="2021-03" db="EMBL/GenBank/DDBJ databases">
        <title>Plesiomonas shigelloides zfcc0051, isolated from zebrafish feces.</title>
        <authorList>
            <person name="Vanderhoek Z."/>
            <person name="Gaulke C."/>
        </authorList>
    </citation>
    <scope>NUCLEOTIDE SEQUENCE</scope>
    <source>
        <strain evidence="1">Zfcc0051</strain>
    </source>
</reference>
<dbReference type="EMBL" id="JAFNAA010000002">
    <property type="protein sequence ID" value="MBO1106932.1"/>
    <property type="molecule type" value="Genomic_DNA"/>
</dbReference>
<accession>A0A8I2B4I1</accession>
<evidence type="ECO:0000313" key="1">
    <source>
        <dbReference type="EMBL" id="MBO1106932.1"/>
    </source>
</evidence>
<name>A0A8I2B4I1_PLESH</name>
<comment type="caution">
    <text evidence="1">The sequence shown here is derived from an EMBL/GenBank/DDBJ whole genome shotgun (WGS) entry which is preliminary data.</text>
</comment>
<protein>
    <recommendedName>
        <fullName evidence="3">DUF4431 domain-containing protein</fullName>
    </recommendedName>
</protein>
<evidence type="ECO:0008006" key="3">
    <source>
        <dbReference type="Google" id="ProtNLM"/>
    </source>
</evidence>